<name>A0ABY4CCJ1_9BACT</name>
<protein>
    <submittedName>
        <fullName evidence="4">M23 family metallopeptidase</fullName>
    </submittedName>
</protein>
<dbReference type="InterPro" id="IPR016047">
    <property type="entry name" value="M23ase_b-sheet_dom"/>
</dbReference>
<sequence length="350" mass="38174">MKHVILAVLGSVLVFSATSAVASPADEASTLYLEVKRQTYVFLPQDLGAGIRALVPAMALPEESIIAIDMQLLERTVELDKNEPHRIRYPFVPPGKSQAVTPARGWVCGARIVDINDEDLRELEDADRTDFCFSISKLSELEALESNHEATIASFKQFQKKGDSGLLSALVQRIRDIRFNEPTVDLVTATALISPLKDCSVGCLKATSEFGPRRHPVLKRKRMHKGIDLRAADGTEVVSVLPGKVLAIRTEKRGKKIKGYGHYIIVVHPAAKLETKYAHLSQFKVKNGSKLDQGQLIALSGSSGIGTGPHLHFETLVPGGKGYAPTNPRRFLAGLLDSVAAFFNFLSVKA</sequence>
<evidence type="ECO:0000313" key="4">
    <source>
        <dbReference type="EMBL" id="UOF02667.1"/>
    </source>
</evidence>
<dbReference type="PANTHER" id="PTHR21666:SF289">
    <property type="entry name" value="L-ALA--D-GLU ENDOPEPTIDASE"/>
    <property type="match status" value="1"/>
</dbReference>
<proteinExistence type="predicted"/>
<dbReference type="RefSeq" id="WP_243540413.1">
    <property type="nucleotide sequence ID" value="NZ_CP093442.1"/>
</dbReference>
<feature type="domain" description="M23ase beta-sheet core" evidence="3">
    <location>
        <begin position="222"/>
        <end position="316"/>
    </location>
</feature>
<dbReference type="Gene3D" id="2.70.70.10">
    <property type="entry name" value="Glucose Permease (Domain IIA)"/>
    <property type="match status" value="1"/>
</dbReference>
<dbReference type="InterPro" id="IPR050570">
    <property type="entry name" value="Cell_wall_metabolism_enzyme"/>
</dbReference>
<dbReference type="PANTHER" id="PTHR21666">
    <property type="entry name" value="PEPTIDASE-RELATED"/>
    <property type="match status" value="1"/>
</dbReference>
<feature type="chain" id="PRO_5045070923" evidence="2">
    <location>
        <begin position="23"/>
        <end position="350"/>
    </location>
</feature>
<evidence type="ECO:0000313" key="5">
    <source>
        <dbReference type="Proteomes" id="UP000830116"/>
    </source>
</evidence>
<dbReference type="SUPFAM" id="SSF51261">
    <property type="entry name" value="Duplicated hybrid motif"/>
    <property type="match status" value="1"/>
</dbReference>
<dbReference type="EMBL" id="CP093442">
    <property type="protein sequence ID" value="UOF02667.1"/>
    <property type="molecule type" value="Genomic_DNA"/>
</dbReference>
<dbReference type="Pfam" id="PF01551">
    <property type="entry name" value="Peptidase_M23"/>
    <property type="match status" value="1"/>
</dbReference>
<keyword evidence="5" id="KW-1185">Reference proteome</keyword>
<feature type="signal peptide" evidence="2">
    <location>
        <begin position="1"/>
        <end position="22"/>
    </location>
</feature>
<organism evidence="4 5">
    <name type="scientific">Bdellovibrio reynosensis</name>
    <dbReference type="NCBI Taxonomy" id="2835041"/>
    <lineage>
        <taxon>Bacteria</taxon>
        <taxon>Pseudomonadati</taxon>
        <taxon>Bdellovibrionota</taxon>
        <taxon>Bdellovibrionia</taxon>
        <taxon>Bdellovibrionales</taxon>
        <taxon>Pseudobdellovibrionaceae</taxon>
        <taxon>Bdellovibrio</taxon>
    </lineage>
</organism>
<dbReference type="Proteomes" id="UP000830116">
    <property type="component" value="Chromosome"/>
</dbReference>
<reference evidence="4" key="1">
    <citation type="submission" date="2022-03" db="EMBL/GenBank/DDBJ databases">
        <title>Genome Identification and Characterization of new species Bdellovibrio reynosense LBG001 sp. nov. from a Mexico soil sample.</title>
        <authorList>
            <person name="Camilli A."/>
            <person name="Ajao Y."/>
            <person name="Guo X."/>
        </authorList>
    </citation>
    <scope>NUCLEOTIDE SEQUENCE</scope>
    <source>
        <strain evidence="4">LBG001</strain>
    </source>
</reference>
<accession>A0ABY4CCJ1</accession>
<evidence type="ECO:0000256" key="2">
    <source>
        <dbReference type="SAM" id="SignalP"/>
    </source>
</evidence>
<evidence type="ECO:0000256" key="1">
    <source>
        <dbReference type="ARBA" id="ARBA00022729"/>
    </source>
</evidence>
<dbReference type="CDD" id="cd12797">
    <property type="entry name" value="M23_peptidase"/>
    <property type="match status" value="1"/>
</dbReference>
<evidence type="ECO:0000259" key="3">
    <source>
        <dbReference type="Pfam" id="PF01551"/>
    </source>
</evidence>
<keyword evidence="1 2" id="KW-0732">Signal</keyword>
<dbReference type="InterPro" id="IPR011055">
    <property type="entry name" value="Dup_hybrid_motif"/>
</dbReference>
<gene>
    <name evidence="4" type="ORF">MNR06_06855</name>
</gene>